<dbReference type="Pfam" id="PF12833">
    <property type="entry name" value="HTH_18"/>
    <property type="match status" value="1"/>
</dbReference>
<keyword evidence="6" id="KW-1185">Reference proteome</keyword>
<protein>
    <submittedName>
        <fullName evidence="5">Transcriptional regulator GlxA family with amidase domain</fullName>
    </submittedName>
</protein>
<evidence type="ECO:0000256" key="2">
    <source>
        <dbReference type="ARBA" id="ARBA00023125"/>
    </source>
</evidence>
<dbReference type="PANTHER" id="PTHR43130">
    <property type="entry name" value="ARAC-FAMILY TRANSCRIPTIONAL REGULATOR"/>
    <property type="match status" value="1"/>
</dbReference>
<sequence>MMSKPKLVAMLAYDGVNLIDVSGPLQTFQTAGRLAREAGLPPPYQLRTVSVAGGAVTTGPGLPILTEPLESLDDRPVDTLLVPGGSRDGQPLHEPALVAWLRRRGPEVRRPCSVCTGAFLLADAGLLDGRRATTHWDWAERLSARHPAVEVDPDPIFIKDGPVWTSAGVTAGIDLALALVEADLGHALAIATARQLVMFMKRPGGQSQFSVPLSAQCRTDGAFRDLHAWIAAHLHEDLRIERLAEQAGMSPRTFARLYVAKVGRTPAKTVQAMRLEAACNALERTNAPLKRIAADAGFGDEQTLRRVFQKQYGVNPTDYRARFSLHAELA</sequence>
<evidence type="ECO:0000313" key="5">
    <source>
        <dbReference type="EMBL" id="MBP2295584.1"/>
    </source>
</evidence>
<dbReference type="Gene3D" id="1.10.10.60">
    <property type="entry name" value="Homeodomain-like"/>
    <property type="match status" value="1"/>
</dbReference>
<dbReference type="InterPro" id="IPR018062">
    <property type="entry name" value="HTH_AraC-typ_CS"/>
</dbReference>
<dbReference type="InterPro" id="IPR002818">
    <property type="entry name" value="DJ-1/PfpI"/>
</dbReference>
<dbReference type="InterPro" id="IPR052158">
    <property type="entry name" value="INH-QAR"/>
</dbReference>
<dbReference type="SUPFAM" id="SSF52317">
    <property type="entry name" value="Class I glutamine amidotransferase-like"/>
    <property type="match status" value="1"/>
</dbReference>
<gene>
    <name evidence="5" type="ORF">J2851_005395</name>
</gene>
<dbReference type="SMART" id="SM00342">
    <property type="entry name" value="HTH_ARAC"/>
    <property type="match status" value="1"/>
</dbReference>
<dbReference type="SUPFAM" id="SSF46689">
    <property type="entry name" value="Homeodomain-like"/>
    <property type="match status" value="2"/>
</dbReference>
<keyword evidence="1" id="KW-0805">Transcription regulation</keyword>
<dbReference type="InterPro" id="IPR018060">
    <property type="entry name" value="HTH_AraC"/>
</dbReference>
<feature type="domain" description="HTH araC/xylS-type" evidence="4">
    <location>
        <begin position="224"/>
        <end position="322"/>
    </location>
</feature>
<evidence type="ECO:0000256" key="3">
    <source>
        <dbReference type="ARBA" id="ARBA00023163"/>
    </source>
</evidence>
<dbReference type="RefSeq" id="WP_246500951.1">
    <property type="nucleotide sequence ID" value="NZ_JAGINP010000023.1"/>
</dbReference>
<dbReference type="PROSITE" id="PS00041">
    <property type="entry name" value="HTH_ARAC_FAMILY_1"/>
    <property type="match status" value="1"/>
</dbReference>
<evidence type="ECO:0000259" key="4">
    <source>
        <dbReference type="PROSITE" id="PS01124"/>
    </source>
</evidence>
<dbReference type="PANTHER" id="PTHR43130:SF3">
    <property type="entry name" value="HTH-TYPE TRANSCRIPTIONAL REGULATOR RV1931C"/>
    <property type="match status" value="1"/>
</dbReference>
<dbReference type="InterPro" id="IPR009057">
    <property type="entry name" value="Homeodomain-like_sf"/>
</dbReference>
<dbReference type="Pfam" id="PF01965">
    <property type="entry name" value="DJ-1_PfpI"/>
    <property type="match status" value="1"/>
</dbReference>
<dbReference type="CDD" id="cd03137">
    <property type="entry name" value="GATase1_AraC_1"/>
    <property type="match status" value="1"/>
</dbReference>
<dbReference type="InterPro" id="IPR029062">
    <property type="entry name" value="Class_I_gatase-like"/>
</dbReference>
<evidence type="ECO:0000256" key="1">
    <source>
        <dbReference type="ARBA" id="ARBA00023015"/>
    </source>
</evidence>
<name>A0ABS4SSP9_9PROT</name>
<evidence type="ECO:0000313" key="6">
    <source>
        <dbReference type="Proteomes" id="UP000781958"/>
    </source>
</evidence>
<accession>A0ABS4SSP9</accession>
<dbReference type="PROSITE" id="PS01124">
    <property type="entry name" value="HTH_ARAC_FAMILY_2"/>
    <property type="match status" value="1"/>
</dbReference>
<proteinExistence type="predicted"/>
<dbReference type="Gene3D" id="3.40.50.880">
    <property type="match status" value="1"/>
</dbReference>
<dbReference type="Proteomes" id="UP000781958">
    <property type="component" value="Unassembled WGS sequence"/>
</dbReference>
<keyword evidence="2" id="KW-0238">DNA-binding</keyword>
<keyword evidence="3" id="KW-0804">Transcription</keyword>
<comment type="caution">
    <text evidence="5">The sequence shown here is derived from an EMBL/GenBank/DDBJ whole genome shotgun (WGS) entry which is preliminary data.</text>
</comment>
<dbReference type="EMBL" id="JAGINP010000023">
    <property type="protein sequence ID" value="MBP2295584.1"/>
    <property type="molecule type" value="Genomic_DNA"/>
</dbReference>
<reference evidence="5 6" key="1">
    <citation type="submission" date="2021-03" db="EMBL/GenBank/DDBJ databases">
        <title>Genomic Encyclopedia of Type Strains, Phase III (KMG-III): the genomes of soil and plant-associated and newly described type strains.</title>
        <authorList>
            <person name="Whitman W."/>
        </authorList>
    </citation>
    <scope>NUCLEOTIDE SEQUENCE [LARGE SCALE GENOMIC DNA]</scope>
    <source>
        <strain evidence="5 6">IMMIB AFH-6</strain>
    </source>
</reference>
<organism evidence="5 6">
    <name type="scientific">Azospirillum rugosum</name>
    <dbReference type="NCBI Taxonomy" id="416170"/>
    <lineage>
        <taxon>Bacteria</taxon>
        <taxon>Pseudomonadati</taxon>
        <taxon>Pseudomonadota</taxon>
        <taxon>Alphaproteobacteria</taxon>
        <taxon>Rhodospirillales</taxon>
        <taxon>Azospirillaceae</taxon>
        <taxon>Azospirillum</taxon>
    </lineage>
</organism>